<dbReference type="PANTHER" id="PTHR45901:SF7">
    <property type="entry name" value="OXYGEN-REGULATED PROTEIN 1"/>
    <property type="match status" value="1"/>
</dbReference>
<evidence type="ECO:0000256" key="1">
    <source>
        <dbReference type="PROSITE-ProRule" id="PRU00152"/>
    </source>
</evidence>
<feature type="domain" description="PLAT" evidence="2">
    <location>
        <begin position="1"/>
        <end position="38"/>
    </location>
</feature>
<dbReference type="InterPro" id="IPR052970">
    <property type="entry name" value="Inner_ear_hair_cell_LOXHD"/>
</dbReference>
<dbReference type="Pfam" id="PF01477">
    <property type="entry name" value="PLAT"/>
    <property type="match status" value="5"/>
</dbReference>
<dbReference type="CDD" id="cd01756">
    <property type="entry name" value="PLAT_repeat"/>
    <property type="match status" value="3"/>
</dbReference>
<feature type="domain" description="PLAT" evidence="2">
    <location>
        <begin position="51"/>
        <end position="165"/>
    </location>
</feature>
<dbReference type="SMART" id="SM00308">
    <property type="entry name" value="LH2"/>
    <property type="match status" value="4"/>
</dbReference>
<name>A0A6B2KZF9_9EUKA</name>
<sequence length="663" mass="73017">MDKVVISTLGDNPKKWFFLVGRWLATDEDDKQIVREVPASTEDGVVSAPLITYNISVKTGDRPGAGTDANVLITLFGEKGDSGERLLDKPGNNFERNRIDEFAFQSVDLGDLKRIVIRHDNSGAGPAWFLDKVIIESGAGGKWYFPCGRWLDKSGDDKQISREIGAIAEDVQTYTPMITYTLTVNTADRPGAGTSAGVYVTLVGENAQSDENRLESTGNAFSRNGSDVFSIRSVDLGKLEKLRIRLDDSGLGVFGAAWYLDKVIVKSEKDGEVSYFLHGDWIGKKKKLTVEIAASGKDGQTYKPMVTYTVKVTTGTCRGAGTDANVFIILYSAKRDSGKIVLEGPGNLFERGKTDVFQLKLVDLGSLKKIRIGHDGKGIGAGWFLDKVEIESSTGKKYNFPCSRWFDTSEGDKLIERDLLVDGEPGPKMLNYIVTVLTGKKRGSGTDANVHCSIIGSLDKVENVLLDNAKNNFESGMVDKFKIQTCDLGDLKEFIVWHDNSGLGPGWYLDRVYVEIEDQPASKVMFPCSRWLDKSEDDGQIKRNLVPGTVYHVRITTGKEKGAGTDSKIYCVLHGKTNLPETKLENSQNLNKFEAGQMDEFTIGSPSISPITHITLRSNDEGVGSDWLIANIEVEDEATGIVVKNSPNLWFKKKLTQQKFPLQ</sequence>
<accession>A0A6B2KZF9</accession>
<organism evidence="3">
    <name type="scientific">Arcella intermedia</name>
    <dbReference type="NCBI Taxonomy" id="1963864"/>
    <lineage>
        <taxon>Eukaryota</taxon>
        <taxon>Amoebozoa</taxon>
        <taxon>Tubulinea</taxon>
        <taxon>Elardia</taxon>
        <taxon>Arcellinida</taxon>
        <taxon>Sphaerothecina</taxon>
        <taxon>Arcellidae</taxon>
        <taxon>Arcella</taxon>
    </lineage>
</organism>
<dbReference type="Gene3D" id="2.60.60.20">
    <property type="entry name" value="PLAT/LH2 domain"/>
    <property type="match status" value="3"/>
</dbReference>
<comment type="caution">
    <text evidence="1">Lacks conserved residue(s) required for the propagation of feature annotation.</text>
</comment>
<dbReference type="SUPFAM" id="SSF49723">
    <property type="entry name" value="Lipase/lipooxygenase domain (PLAT/LH2 domain)"/>
    <property type="match status" value="5"/>
</dbReference>
<evidence type="ECO:0000313" key="3">
    <source>
        <dbReference type="EMBL" id="NDV29995.1"/>
    </source>
</evidence>
<dbReference type="PANTHER" id="PTHR45901">
    <property type="entry name" value="PROTEIN CBG12474"/>
    <property type="match status" value="1"/>
</dbReference>
<dbReference type="InterPro" id="IPR036392">
    <property type="entry name" value="PLAT/LH2_dom_sf"/>
</dbReference>
<feature type="domain" description="PLAT" evidence="2">
    <location>
        <begin position="178"/>
        <end position="296"/>
    </location>
</feature>
<dbReference type="InterPro" id="IPR001024">
    <property type="entry name" value="PLAT/LH2_dom"/>
</dbReference>
<feature type="domain" description="PLAT" evidence="2">
    <location>
        <begin position="430"/>
        <end position="546"/>
    </location>
</feature>
<dbReference type="AlphaFoldDB" id="A0A6B2KZF9"/>
<evidence type="ECO:0000259" key="2">
    <source>
        <dbReference type="PROSITE" id="PS50095"/>
    </source>
</evidence>
<feature type="domain" description="PLAT" evidence="2">
    <location>
        <begin position="306"/>
        <end position="420"/>
    </location>
</feature>
<dbReference type="Gene3D" id="2.40.180.10">
    <property type="entry name" value="Catalase core domain"/>
    <property type="match status" value="3"/>
</dbReference>
<protein>
    <recommendedName>
        <fullName evidence="2">PLAT domain-containing protein</fullName>
    </recommendedName>
</protein>
<dbReference type="EMBL" id="GIBP01001026">
    <property type="protein sequence ID" value="NDV29995.1"/>
    <property type="molecule type" value="Transcribed_RNA"/>
</dbReference>
<proteinExistence type="predicted"/>
<dbReference type="PROSITE" id="PS50095">
    <property type="entry name" value="PLAT"/>
    <property type="match status" value="6"/>
</dbReference>
<reference evidence="3" key="1">
    <citation type="journal article" date="2020" name="J. Eukaryot. Microbiol.">
        <title>De novo Sequencing, Assembly and Annotation of the Transcriptome for the Free-Living Testate Amoeba Arcella intermedia.</title>
        <authorList>
            <person name="Ribeiro G.M."/>
            <person name="Porfirio-Sousa A.L."/>
            <person name="Maurer-Alcala X.X."/>
            <person name="Katz L.A."/>
            <person name="Lahr D.J.G."/>
        </authorList>
    </citation>
    <scope>NUCLEOTIDE SEQUENCE</scope>
</reference>
<feature type="domain" description="PLAT" evidence="2">
    <location>
        <begin position="549"/>
        <end position="663"/>
    </location>
</feature>